<dbReference type="RefSeq" id="WP_119917470.1">
    <property type="nucleotide sequence ID" value="NZ_QYYA01000001.1"/>
</dbReference>
<dbReference type="PANTHER" id="PTHR13710:SF105">
    <property type="entry name" value="ATP-DEPENDENT DNA HELICASE Q1"/>
    <property type="match status" value="1"/>
</dbReference>
<dbReference type="GO" id="GO:0006310">
    <property type="term" value="P:DNA recombination"/>
    <property type="evidence" value="ECO:0007669"/>
    <property type="project" value="InterPro"/>
</dbReference>
<dbReference type="InterPro" id="IPR001650">
    <property type="entry name" value="Helicase_C-like"/>
</dbReference>
<keyword evidence="7" id="KW-0238">DNA-binding</keyword>
<evidence type="ECO:0000256" key="5">
    <source>
        <dbReference type="ARBA" id="ARBA00022806"/>
    </source>
</evidence>
<dbReference type="GO" id="GO:0005737">
    <property type="term" value="C:cytoplasm"/>
    <property type="evidence" value="ECO:0007669"/>
    <property type="project" value="TreeGrafter"/>
</dbReference>
<evidence type="ECO:0000313" key="16">
    <source>
        <dbReference type="Proteomes" id="UP000283734"/>
    </source>
</evidence>
<dbReference type="CDD" id="cd17920">
    <property type="entry name" value="DEXHc_RecQ"/>
    <property type="match status" value="1"/>
</dbReference>
<proteinExistence type="inferred from homology"/>
<dbReference type="GO" id="GO:0043590">
    <property type="term" value="C:bacterial nucleoid"/>
    <property type="evidence" value="ECO:0007669"/>
    <property type="project" value="TreeGrafter"/>
</dbReference>
<dbReference type="PROSITE" id="PS51194">
    <property type="entry name" value="HELICASE_CTER"/>
    <property type="match status" value="1"/>
</dbReference>
<evidence type="ECO:0000256" key="12">
    <source>
        <dbReference type="ARBA" id="ARBA00044550"/>
    </source>
</evidence>
<dbReference type="FunFam" id="3.40.50.300:FF:001389">
    <property type="entry name" value="ATP-dependent DNA helicase RecQ"/>
    <property type="match status" value="1"/>
</dbReference>
<keyword evidence="8" id="KW-0413">Isomerase</keyword>
<evidence type="ECO:0000256" key="7">
    <source>
        <dbReference type="ARBA" id="ARBA00023125"/>
    </source>
</evidence>
<keyword evidence="16" id="KW-1185">Reference proteome</keyword>
<dbReference type="Gene3D" id="1.10.10.10">
    <property type="entry name" value="Winged helix-like DNA-binding domain superfamily/Winged helix DNA-binding domain"/>
    <property type="match status" value="1"/>
</dbReference>
<dbReference type="GO" id="GO:0006281">
    <property type="term" value="P:DNA repair"/>
    <property type="evidence" value="ECO:0007669"/>
    <property type="project" value="TreeGrafter"/>
</dbReference>
<dbReference type="InterPro" id="IPR036388">
    <property type="entry name" value="WH-like_DNA-bd_sf"/>
</dbReference>
<dbReference type="InterPro" id="IPR004589">
    <property type="entry name" value="DNA_helicase_ATP-dep_RecQ"/>
</dbReference>
<dbReference type="GO" id="GO:0016787">
    <property type="term" value="F:hydrolase activity"/>
    <property type="evidence" value="ECO:0007669"/>
    <property type="project" value="UniProtKB-KW"/>
</dbReference>
<dbReference type="Pfam" id="PF00271">
    <property type="entry name" value="Helicase_C"/>
    <property type="match status" value="1"/>
</dbReference>
<sequence>MDITMHDPQSLLQRPFGLQGFRPGQQEVIQALLAGRSALAVFPTGGGKSLCYQLPALMLEGVTLVVSPLIALMKDQVDQLNALGIAAARLDSSVDAEQLQAIYQGLESGDIKLLYVAPERLANERFLARLRSMNISMMAVDEAHCVSEWGHNFRPDYLKLAQLATTLQVGRVLALTATATPQVAEQIRDSFAIAPEDHVQTGFFRPNLSLELRPTPAADRDKALLDALRARGEESAIVYVTLQKTAEKVAAFLESQGLVAKAYHAGLKDEDRHGVQEAFMAGAVKVVVATIAFGMGIDKADIRGIYHYNLPKSLENYMQEIGRAGRDGKSSRCLLLASSDDLTVLENFSYGDTPDPQALDGLIRWLLQQPDRFDLSVHELSWQFDVRPLVINTLLTYLELEGVIRATAPFYTEYKVGFQVPRDQILASFNEERAAFLEQLFATGKQGRTWLTLTPADASRRLAADRTRILNALGYLEQQGMVELRVAGVRQGYRIVDKPASPDSLIARMNSQFVSREERDIQRLHRVCQWVCGSGCYQQSLVRYFGEALAAPCGQCSGCQGQAVMLPKRLVGQPDASLVRTLQAEGHEALLSARQLARFLCGISSPRSSRARLARHPAFGALVDTPFVEVLRCCG</sequence>
<comment type="similarity">
    <text evidence="1">Belongs to the helicase family. RecQ subfamily.</text>
</comment>
<accession>A0A418Y2U1</accession>
<evidence type="ECO:0000256" key="6">
    <source>
        <dbReference type="ARBA" id="ARBA00022840"/>
    </source>
</evidence>
<feature type="domain" description="Helicase C-terminal" evidence="14">
    <location>
        <begin position="220"/>
        <end position="381"/>
    </location>
</feature>
<dbReference type="InterPro" id="IPR014001">
    <property type="entry name" value="Helicase_ATP-bd"/>
</dbReference>
<evidence type="ECO:0000256" key="8">
    <source>
        <dbReference type="ARBA" id="ARBA00023235"/>
    </source>
</evidence>
<dbReference type="SMART" id="SM00487">
    <property type="entry name" value="DEXDc"/>
    <property type="match status" value="1"/>
</dbReference>
<evidence type="ECO:0000256" key="3">
    <source>
        <dbReference type="ARBA" id="ARBA00022741"/>
    </source>
</evidence>
<dbReference type="GO" id="GO:0030894">
    <property type="term" value="C:replisome"/>
    <property type="evidence" value="ECO:0007669"/>
    <property type="project" value="TreeGrafter"/>
</dbReference>
<dbReference type="InterPro" id="IPR011545">
    <property type="entry name" value="DEAD/DEAH_box_helicase_dom"/>
</dbReference>
<dbReference type="AlphaFoldDB" id="A0A418Y2U1"/>
<dbReference type="Pfam" id="PF16124">
    <property type="entry name" value="RecQ_Zn_bind"/>
    <property type="match status" value="1"/>
</dbReference>
<evidence type="ECO:0000313" key="15">
    <source>
        <dbReference type="EMBL" id="RJG19856.1"/>
    </source>
</evidence>
<dbReference type="SMART" id="SM00490">
    <property type="entry name" value="HELICc"/>
    <property type="match status" value="1"/>
</dbReference>
<gene>
    <name evidence="15" type="ORF">D4A39_03145</name>
</gene>
<evidence type="ECO:0000259" key="13">
    <source>
        <dbReference type="PROSITE" id="PS51192"/>
    </source>
</evidence>
<evidence type="ECO:0000256" key="1">
    <source>
        <dbReference type="ARBA" id="ARBA00005446"/>
    </source>
</evidence>
<dbReference type="Gene3D" id="3.40.50.300">
    <property type="entry name" value="P-loop containing nucleotide triphosphate hydrolases"/>
    <property type="match status" value="2"/>
</dbReference>
<dbReference type="Proteomes" id="UP000283734">
    <property type="component" value="Unassembled WGS sequence"/>
</dbReference>
<dbReference type="GO" id="GO:0046872">
    <property type="term" value="F:metal ion binding"/>
    <property type="evidence" value="ECO:0007669"/>
    <property type="project" value="UniProtKB-KW"/>
</dbReference>
<organism evidence="15 16">
    <name type="scientific">Alcanivorax profundi</name>
    <dbReference type="NCBI Taxonomy" id="2338368"/>
    <lineage>
        <taxon>Bacteria</taxon>
        <taxon>Pseudomonadati</taxon>
        <taxon>Pseudomonadota</taxon>
        <taxon>Gammaproteobacteria</taxon>
        <taxon>Oceanospirillales</taxon>
        <taxon>Alcanivoracaceae</taxon>
        <taxon>Alcanivorax</taxon>
    </lineage>
</organism>
<dbReference type="PROSITE" id="PS51192">
    <property type="entry name" value="HELICASE_ATP_BIND_1"/>
    <property type="match status" value="1"/>
</dbReference>
<dbReference type="OrthoDB" id="9760034at2"/>
<evidence type="ECO:0000256" key="11">
    <source>
        <dbReference type="ARBA" id="ARBA00044535"/>
    </source>
</evidence>
<evidence type="ECO:0000259" key="14">
    <source>
        <dbReference type="PROSITE" id="PS51194"/>
    </source>
</evidence>
<dbReference type="InterPro" id="IPR027417">
    <property type="entry name" value="P-loop_NTPase"/>
</dbReference>
<dbReference type="Pfam" id="PF00270">
    <property type="entry name" value="DEAD"/>
    <property type="match status" value="1"/>
</dbReference>
<feature type="domain" description="Helicase ATP-binding" evidence="13">
    <location>
        <begin position="29"/>
        <end position="197"/>
    </location>
</feature>
<comment type="catalytic activity">
    <reaction evidence="9">
        <text>Couples ATP hydrolysis with the unwinding of duplex DNA by translocating in the 3'-5' direction.</text>
        <dbReference type="EC" id="5.6.2.4"/>
    </reaction>
</comment>
<evidence type="ECO:0000256" key="4">
    <source>
        <dbReference type="ARBA" id="ARBA00022801"/>
    </source>
</evidence>
<dbReference type="GO" id="GO:0005524">
    <property type="term" value="F:ATP binding"/>
    <property type="evidence" value="ECO:0007669"/>
    <property type="project" value="UniProtKB-KW"/>
</dbReference>
<dbReference type="EMBL" id="QYYA01000001">
    <property type="protein sequence ID" value="RJG19856.1"/>
    <property type="molecule type" value="Genomic_DNA"/>
</dbReference>
<keyword evidence="6" id="KW-0067">ATP-binding</keyword>
<evidence type="ECO:0000256" key="2">
    <source>
        <dbReference type="ARBA" id="ARBA00022723"/>
    </source>
</evidence>
<protein>
    <recommendedName>
        <fullName evidence="11">ATP-dependent DNA helicase RecQ</fullName>
        <ecNumber evidence="10">5.6.2.4</ecNumber>
    </recommendedName>
    <alternativeName>
        <fullName evidence="12">DNA 3'-5' helicase RecQ</fullName>
    </alternativeName>
</protein>
<dbReference type="PANTHER" id="PTHR13710">
    <property type="entry name" value="DNA HELICASE RECQ FAMILY MEMBER"/>
    <property type="match status" value="1"/>
</dbReference>
<dbReference type="NCBIfam" id="TIGR00614">
    <property type="entry name" value="recQ_fam"/>
    <property type="match status" value="1"/>
</dbReference>
<dbReference type="InterPro" id="IPR032284">
    <property type="entry name" value="RecQ_Zn-bd"/>
</dbReference>
<name>A0A418Y2U1_9GAMM</name>
<reference evidence="15 16" key="1">
    <citation type="submission" date="2018-09" db="EMBL/GenBank/DDBJ databases">
        <title>Alcanivorax profundi sp. nov., isolated from 1000 m-depth seawater of the Mariana Trench.</title>
        <authorList>
            <person name="Liu J."/>
        </authorList>
    </citation>
    <scope>NUCLEOTIDE SEQUENCE [LARGE SCALE GENOMIC DNA]</scope>
    <source>
        <strain evidence="15 16">MTEO17</strain>
    </source>
</reference>
<evidence type="ECO:0000256" key="10">
    <source>
        <dbReference type="ARBA" id="ARBA00034808"/>
    </source>
</evidence>
<dbReference type="SUPFAM" id="SSF52540">
    <property type="entry name" value="P-loop containing nucleoside triphosphate hydrolases"/>
    <property type="match status" value="1"/>
</dbReference>
<keyword evidence="2" id="KW-0479">Metal-binding</keyword>
<dbReference type="GO" id="GO:0043138">
    <property type="term" value="F:3'-5' DNA helicase activity"/>
    <property type="evidence" value="ECO:0007669"/>
    <property type="project" value="UniProtKB-EC"/>
</dbReference>
<dbReference type="GO" id="GO:0009378">
    <property type="term" value="F:four-way junction helicase activity"/>
    <property type="evidence" value="ECO:0007669"/>
    <property type="project" value="TreeGrafter"/>
</dbReference>
<keyword evidence="3" id="KW-0547">Nucleotide-binding</keyword>
<evidence type="ECO:0000256" key="9">
    <source>
        <dbReference type="ARBA" id="ARBA00034617"/>
    </source>
</evidence>
<dbReference type="EC" id="5.6.2.4" evidence="10"/>
<keyword evidence="5 15" id="KW-0347">Helicase</keyword>
<dbReference type="GO" id="GO:0003677">
    <property type="term" value="F:DNA binding"/>
    <property type="evidence" value="ECO:0007669"/>
    <property type="project" value="UniProtKB-KW"/>
</dbReference>
<comment type="caution">
    <text evidence="15">The sequence shown here is derived from an EMBL/GenBank/DDBJ whole genome shotgun (WGS) entry which is preliminary data.</text>
</comment>
<keyword evidence="4 15" id="KW-0378">Hydrolase</keyword>